<protein>
    <submittedName>
        <fullName evidence="1">Diguanylate cyclase</fullName>
    </submittedName>
</protein>
<dbReference type="EMBL" id="JABBGA010000003">
    <property type="protein sequence ID" value="NML25034.1"/>
    <property type="molecule type" value="Genomic_DNA"/>
</dbReference>
<comment type="caution">
    <text evidence="1">The sequence shown here is derived from an EMBL/GenBank/DDBJ whole genome shotgun (WGS) entry which is preliminary data.</text>
</comment>
<reference evidence="1 2" key="1">
    <citation type="submission" date="2020-04" db="EMBL/GenBank/DDBJ databases">
        <title>Zoogloea sp. G-4-1-14 isolated from soil.</title>
        <authorList>
            <person name="Dahal R.H."/>
        </authorList>
    </citation>
    <scope>NUCLEOTIDE SEQUENCE [LARGE SCALE GENOMIC DNA]</scope>
    <source>
        <strain evidence="1 2">G-4-1-14</strain>
    </source>
</reference>
<dbReference type="Proteomes" id="UP000580043">
    <property type="component" value="Unassembled WGS sequence"/>
</dbReference>
<dbReference type="AlphaFoldDB" id="A0A848G170"/>
<dbReference type="Gene3D" id="2.30.29.80">
    <property type="match status" value="1"/>
</dbReference>
<dbReference type="SUPFAM" id="SSF160113">
    <property type="entry name" value="YegP-like"/>
    <property type="match status" value="1"/>
</dbReference>
<evidence type="ECO:0000313" key="1">
    <source>
        <dbReference type="EMBL" id="NML25034.1"/>
    </source>
</evidence>
<gene>
    <name evidence="1" type="ORF">HHL15_04735</name>
</gene>
<keyword evidence="2" id="KW-1185">Reference proteome</keyword>
<sequence length="921" mass="100965">MTDMPRPVSLSREPEPTGRDAAALYGEALEHLRRLAGRTWTDHNLHDPGITILEIATWGLAELGYRADLPLEDLLTPTAGSPATLAEQFLQARRVLPMRPLSARDWRKRLIDLPGVKNAWVQPVTPPPLYADLLERRLRRHPPEHGRYREVRLRGLVRVLIDCMDGLDTQAEREPVLRAVRAALEAGRNLCEDFVAVDIVPTQSFALCAEVDLEPAADLTETAARLLFTAARWIAPPVPAHRLGELLARPGPDGQARTPDQIFDGPLPDNGFIDDTELAAGDLPAELHLSDLINVLMDVPGVRALPDLLLTPLDGDGFGQRLASPWRIPVTPGHLPRLALGGDGPAAGRLVFRKRGLPVAGWNLDALPGPVATRLAELQEAARRALETPDTEDLPLPAGRGREVAAWRSLQLDFPPLYGLGESGLAGNPDPQRQAQVLQLKAWLSFFDQQIANDLALLGQARERLSMAPSDLAATAARFNDPSTPAQLLVGQRVDSMPGHTRIYTDDVGPALLAGLMESPAEAVARQQRLQDHLLARLGEDFSDYAGAMASAFGHSDARVIADKSRFLADAPEVVGQRAGAYHQAADAPEALWNSFNVSGLEIRLARLLGIADFSRRNLGAVSYDTYAEIDATPGDEFRFRVLRAGDDKILLSSTGNFTTREAARARMIEAIERGQRSDDGHYRIIQGSDGRFYFSVQAADGHLLARRAEGFASRDAALAEITALAAYLRDHYSGEGLYVIENLLLRPALQRQADGSWTYAEDSADPANDDPFLPICVDPACADCGDDDPYSQRLQIVLPAYAGRFQEPDFRDFVEHTIRQEVPAHLLPKLCWVGADQMARFEGAYRDWIRLHAGALRPDRAGRHAILQAMLEALTEMKNQYPRRTLFDCVADAPRPPFVLGLHALGSAPDQNLPQETDNG</sequence>
<name>A0A848G170_9RHOO</name>
<accession>A0A848G170</accession>
<evidence type="ECO:0000313" key="2">
    <source>
        <dbReference type="Proteomes" id="UP000580043"/>
    </source>
</evidence>
<dbReference type="InterPro" id="IPR036913">
    <property type="entry name" value="YegP-like_sf"/>
</dbReference>
<proteinExistence type="predicted"/>
<dbReference type="RefSeq" id="WP_169144686.1">
    <property type="nucleotide sequence ID" value="NZ_JABBGA010000003.1"/>
</dbReference>
<organism evidence="1 2">
    <name type="scientific">Zoogloea dura</name>
    <dbReference type="NCBI Taxonomy" id="2728840"/>
    <lineage>
        <taxon>Bacteria</taxon>
        <taxon>Pseudomonadati</taxon>
        <taxon>Pseudomonadota</taxon>
        <taxon>Betaproteobacteria</taxon>
        <taxon>Rhodocyclales</taxon>
        <taxon>Zoogloeaceae</taxon>
        <taxon>Zoogloea</taxon>
    </lineage>
</organism>